<feature type="signal peptide" evidence="5">
    <location>
        <begin position="1"/>
        <end position="27"/>
    </location>
</feature>
<comment type="caution">
    <text evidence="7">The sequence shown here is derived from an EMBL/GenBank/DDBJ whole genome shotgun (WGS) entry which is preliminary data.</text>
</comment>
<proteinExistence type="predicted"/>
<dbReference type="SUPFAM" id="SSF46626">
    <property type="entry name" value="Cytochrome c"/>
    <property type="match status" value="1"/>
</dbReference>
<feature type="domain" description="Cytochrome c" evidence="6">
    <location>
        <begin position="40"/>
        <end position="180"/>
    </location>
</feature>
<evidence type="ECO:0000259" key="6">
    <source>
        <dbReference type="PROSITE" id="PS51007"/>
    </source>
</evidence>
<accession>A0ABR7MB08</accession>
<evidence type="ECO:0000256" key="3">
    <source>
        <dbReference type="ARBA" id="ARBA00023004"/>
    </source>
</evidence>
<feature type="chain" id="PRO_5045364910" description="Cytochrome c domain-containing protein" evidence="5">
    <location>
        <begin position="28"/>
        <end position="198"/>
    </location>
</feature>
<evidence type="ECO:0000313" key="7">
    <source>
        <dbReference type="EMBL" id="MBC6492131.1"/>
    </source>
</evidence>
<keyword evidence="2 4" id="KW-0479">Metal-binding</keyword>
<dbReference type="PANTHER" id="PTHR35008">
    <property type="entry name" value="BLL4482 PROTEIN-RELATED"/>
    <property type="match status" value="1"/>
</dbReference>
<dbReference type="InterPro" id="IPR009056">
    <property type="entry name" value="Cyt_c-like_dom"/>
</dbReference>
<dbReference type="Proteomes" id="UP000765802">
    <property type="component" value="Unassembled WGS sequence"/>
</dbReference>
<organism evidence="7 8">
    <name type="scientific">Flavihumibacter stibioxidans</name>
    <dbReference type="NCBI Taxonomy" id="1834163"/>
    <lineage>
        <taxon>Bacteria</taxon>
        <taxon>Pseudomonadati</taxon>
        <taxon>Bacteroidota</taxon>
        <taxon>Chitinophagia</taxon>
        <taxon>Chitinophagales</taxon>
        <taxon>Chitinophagaceae</taxon>
        <taxon>Flavihumibacter</taxon>
    </lineage>
</organism>
<evidence type="ECO:0000256" key="2">
    <source>
        <dbReference type="ARBA" id="ARBA00022723"/>
    </source>
</evidence>
<keyword evidence="3 4" id="KW-0408">Iron</keyword>
<evidence type="ECO:0000313" key="8">
    <source>
        <dbReference type="Proteomes" id="UP000765802"/>
    </source>
</evidence>
<keyword evidence="5" id="KW-0732">Signal</keyword>
<evidence type="ECO:0000256" key="5">
    <source>
        <dbReference type="SAM" id="SignalP"/>
    </source>
</evidence>
<reference evidence="7 8" key="1">
    <citation type="submission" date="2016-07" db="EMBL/GenBank/DDBJ databases">
        <title>Genome analysis of Flavihumibacter stibioxidans YS-17.</title>
        <authorList>
            <person name="Shi K."/>
            <person name="Han Y."/>
            <person name="Wang G."/>
        </authorList>
    </citation>
    <scope>NUCLEOTIDE SEQUENCE [LARGE SCALE GENOMIC DNA]</scope>
    <source>
        <strain evidence="7 8">YS-17</strain>
    </source>
</reference>
<evidence type="ECO:0000256" key="1">
    <source>
        <dbReference type="ARBA" id="ARBA00022617"/>
    </source>
</evidence>
<dbReference type="InterPro" id="IPR051459">
    <property type="entry name" value="Cytochrome_c-type_DH"/>
</dbReference>
<name>A0ABR7MB08_9BACT</name>
<gene>
    <name evidence="7" type="ORF">BC349_13805</name>
</gene>
<dbReference type="InterPro" id="IPR036909">
    <property type="entry name" value="Cyt_c-like_dom_sf"/>
</dbReference>
<evidence type="ECO:0000256" key="4">
    <source>
        <dbReference type="PROSITE-ProRule" id="PRU00433"/>
    </source>
</evidence>
<dbReference type="PANTHER" id="PTHR35008:SF4">
    <property type="entry name" value="BLL4482 PROTEIN"/>
    <property type="match status" value="1"/>
</dbReference>
<keyword evidence="8" id="KW-1185">Reference proteome</keyword>
<keyword evidence="1 4" id="KW-0349">Heme</keyword>
<dbReference type="RefSeq" id="WP_187257451.1">
    <property type="nucleotide sequence ID" value="NZ_JBHULF010000006.1"/>
</dbReference>
<dbReference type="PROSITE" id="PS51007">
    <property type="entry name" value="CYTC"/>
    <property type="match status" value="1"/>
</dbReference>
<protein>
    <recommendedName>
        <fullName evidence="6">Cytochrome c domain-containing protein</fullName>
    </recommendedName>
</protein>
<sequence length="198" mass="21350">MKKIIAGITAIAAIAAFTIAGCKNSTAKVTDIKVDTSQATLIKRGEYLVTTMVCEDCHSPKRMGPNGPEIIPELRFSGHPAEAPLPAFDSNEVKNGWVLFSPDLTAAIGPWGASYAGNLTSDGSGIGNWTFQQFKTALTKGKLKGLETNRNILPPMPWQNFAKLPEEDMKAIFTFLKSTRPVSNIVPAPKTFAELANK</sequence>
<dbReference type="EMBL" id="MBUA01000027">
    <property type="protein sequence ID" value="MBC6492131.1"/>
    <property type="molecule type" value="Genomic_DNA"/>
</dbReference>
<dbReference type="PROSITE" id="PS51257">
    <property type="entry name" value="PROKAR_LIPOPROTEIN"/>
    <property type="match status" value="1"/>
</dbReference>
<dbReference type="Gene3D" id="1.10.760.10">
    <property type="entry name" value="Cytochrome c-like domain"/>
    <property type="match status" value="1"/>
</dbReference>